<reference evidence="3 4" key="1">
    <citation type="journal article" date="2020" name="ISME J.">
        <title>Uncovering the hidden diversity of litter-decomposition mechanisms in mushroom-forming fungi.</title>
        <authorList>
            <person name="Floudas D."/>
            <person name="Bentzer J."/>
            <person name="Ahren D."/>
            <person name="Johansson T."/>
            <person name="Persson P."/>
            <person name="Tunlid A."/>
        </authorList>
    </citation>
    <scope>NUCLEOTIDE SEQUENCE [LARGE SCALE GENOMIC DNA]</scope>
    <source>
        <strain evidence="3 4">CBS 406.79</strain>
    </source>
</reference>
<evidence type="ECO:0000256" key="1">
    <source>
        <dbReference type="SAM" id="Phobius"/>
    </source>
</evidence>
<dbReference type="OrthoDB" id="2940333at2759"/>
<evidence type="ECO:0000313" key="3">
    <source>
        <dbReference type="EMBL" id="KAF5383932.1"/>
    </source>
</evidence>
<dbReference type="EMBL" id="JAACJN010000046">
    <property type="protein sequence ID" value="KAF5383932.1"/>
    <property type="molecule type" value="Genomic_DNA"/>
</dbReference>
<evidence type="ECO:0000259" key="2">
    <source>
        <dbReference type="Pfam" id="PF20151"/>
    </source>
</evidence>
<feature type="transmembrane region" description="Helical" evidence="1">
    <location>
        <begin position="123"/>
        <end position="147"/>
    </location>
</feature>
<keyword evidence="1" id="KW-0812">Transmembrane</keyword>
<dbReference type="Pfam" id="PF20151">
    <property type="entry name" value="DUF6533"/>
    <property type="match status" value="1"/>
</dbReference>
<keyword evidence="1" id="KW-0472">Membrane</keyword>
<organism evidence="3 4">
    <name type="scientific">Collybiopsis confluens</name>
    <dbReference type="NCBI Taxonomy" id="2823264"/>
    <lineage>
        <taxon>Eukaryota</taxon>
        <taxon>Fungi</taxon>
        <taxon>Dikarya</taxon>
        <taxon>Basidiomycota</taxon>
        <taxon>Agaricomycotina</taxon>
        <taxon>Agaricomycetes</taxon>
        <taxon>Agaricomycetidae</taxon>
        <taxon>Agaricales</taxon>
        <taxon>Marasmiineae</taxon>
        <taxon>Omphalotaceae</taxon>
        <taxon>Collybiopsis</taxon>
    </lineage>
</organism>
<dbReference type="AlphaFoldDB" id="A0A8H5M7T5"/>
<keyword evidence="4" id="KW-1185">Reference proteome</keyword>
<protein>
    <recommendedName>
        <fullName evidence="2">DUF6533 domain-containing protein</fullName>
    </recommendedName>
</protein>
<feature type="transmembrane region" description="Helical" evidence="1">
    <location>
        <begin position="219"/>
        <end position="238"/>
    </location>
</feature>
<feature type="transmembrane region" description="Helical" evidence="1">
    <location>
        <begin position="58"/>
        <end position="81"/>
    </location>
</feature>
<feature type="domain" description="DUF6533" evidence="2">
    <location>
        <begin position="32"/>
        <end position="73"/>
    </location>
</feature>
<feature type="transmembrane region" description="Helical" evidence="1">
    <location>
        <begin position="28"/>
        <end position="46"/>
    </location>
</feature>
<accession>A0A8H5M7T5</accession>
<sequence>MNTSGSSLTDSQLRTLAECVANGRIGQGITYATSVLFVYDYILTVWDEVKYVWKPKKATISSISFFLARYTAMAGIIVSALPGSNNATATTSATTVLRLISIVASELIITVRTWAIWSKNRKIMVVLAVFALATIIPPLIILSIGIVTNRVEALVSEEFIDVCSLVVSNINQQFIAIYICTILYEFVMITLSLIRILSWRKTIPKNIRAPIMDNLWRDGVLYFSFILVLGFVNIGIVLQQGVPQIRSASSQLQAVIHSVLSTRMVLHLASSRDSRDITAPGTSVYLSSADVQFTSEIAGQTLYEDG</sequence>
<keyword evidence="1" id="KW-1133">Transmembrane helix</keyword>
<feature type="transmembrane region" description="Helical" evidence="1">
    <location>
        <begin position="93"/>
        <end position="111"/>
    </location>
</feature>
<proteinExistence type="predicted"/>
<evidence type="ECO:0000313" key="4">
    <source>
        <dbReference type="Proteomes" id="UP000518752"/>
    </source>
</evidence>
<comment type="caution">
    <text evidence="3">The sequence shown here is derived from an EMBL/GenBank/DDBJ whole genome shotgun (WGS) entry which is preliminary data.</text>
</comment>
<dbReference type="Proteomes" id="UP000518752">
    <property type="component" value="Unassembled WGS sequence"/>
</dbReference>
<dbReference type="InterPro" id="IPR045340">
    <property type="entry name" value="DUF6533"/>
</dbReference>
<gene>
    <name evidence="3" type="ORF">D9757_007400</name>
</gene>
<name>A0A8H5M7T5_9AGAR</name>
<feature type="transmembrane region" description="Helical" evidence="1">
    <location>
        <begin position="175"/>
        <end position="198"/>
    </location>
</feature>